<dbReference type="EMBL" id="JH600070">
    <property type="protein sequence ID" value="EIJ41791.1"/>
    <property type="molecule type" value="Genomic_DNA"/>
</dbReference>
<dbReference type="Pfam" id="PF02814">
    <property type="entry name" value="UreE_N"/>
    <property type="match status" value="1"/>
</dbReference>
<comment type="function">
    <text evidence="5">Involved in urease metallocenter assembly. Binds nickel. Probably functions as a nickel donor during metallocenter assembly.</text>
</comment>
<dbReference type="PIRSF" id="PIRSF036402">
    <property type="entry name" value="Ureas_acces_UreE"/>
    <property type="match status" value="1"/>
</dbReference>
<dbReference type="HAMAP" id="MF_00822">
    <property type="entry name" value="UreE"/>
    <property type="match status" value="1"/>
</dbReference>
<dbReference type="InterPro" id="IPR004029">
    <property type="entry name" value="UreE_N"/>
</dbReference>
<evidence type="ECO:0000256" key="2">
    <source>
        <dbReference type="ARBA" id="ARBA00022490"/>
    </source>
</evidence>
<dbReference type="InterPro" id="IPR012406">
    <property type="entry name" value="UreE"/>
</dbReference>
<evidence type="ECO:0000256" key="3">
    <source>
        <dbReference type="ARBA" id="ARBA00022596"/>
    </source>
</evidence>
<dbReference type="GO" id="GO:0019627">
    <property type="term" value="P:urea metabolic process"/>
    <property type="evidence" value="ECO:0007669"/>
    <property type="project" value="InterPro"/>
</dbReference>
<evidence type="ECO:0000256" key="4">
    <source>
        <dbReference type="ARBA" id="ARBA00023186"/>
    </source>
</evidence>
<protein>
    <recommendedName>
        <fullName evidence="5">Urease accessory protein UreE</fullName>
    </recommendedName>
</protein>
<dbReference type="GO" id="GO:0006457">
    <property type="term" value="P:protein folding"/>
    <property type="evidence" value="ECO:0007669"/>
    <property type="project" value="InterPro"/>
</dbReference>
<dbReference type="GO" id="GO:0051082">
    <property type="term" value="F:unfolded protein binding"/>
    <property type="evidence" value="ECO:0007669"/>
    <property type="project" value="UniProtKB-UniRule"/>
</dbReference>
<dbReference type="OrthoDB" id="5421304at2"/>
<reference evidence="7 8" key="1">
    <citation type="submission" date="2011-11" db="EMBL/GenBank/DDBJ databases">
        <title>Improved High-Quality Draft sequence of Beggiatoa alba B18lD.</title>
        <authorList>
            <consortium name="US DOE Joint Genome Institute"/>
            <person name="Lucas S."/>
            <person name="Han J."/>
            <person name="Lapidus A."/>
            <person name="Cheng J.-F."/>
            <person name="Goodwin L."/>
            <person name="Pitluck S."/>
            <person name="Peters L."/>
            <person name="Mikhailova N."/>
            <person name="Held B."/>
            <person name="Detter J.C."/>
            <person name="Han C."/>
            <person name="Tapia R."/>
            <person name="Land M."/>
            <person name="Hauser L."/>
            <person name="Kyrpides N."/>
            <person name="Ivanova N."/>
            <person name="Pagani I."/>
            <person name="Samuel K."/>
            <person name="Teske A."/>
            <person name="Mueller J."/>
            <person name="Woyke T."/>
        </authorList>
    </citation>
    <scope>NUCLEOTIDE SEQUENCE [LARGE SCALE GENOMIC DNA]</scope>
    <source>
        <strain evidence="7 8">B18LD</strain>
    </source>
</reference>
<dbReference type="GO" id="GO:0005737">
    <property type="term" value="C:cytoplasm"/>
    <property type="evidence" value="ECO:0007669"/>
    <property type="project" value="UniProtKB-SubCell"/>
</dbReference>
<dbReference type="Gene3D" id="3.30.70.790">
    <property type="entry name" value="UreE, C-terminal domain"/>
    <property type="match status" value="1"/>
</dbReference>
<evidence type="ECO:0000256" key="1">
    <source>
        <dbReference type="ARBA" id="ARBA00004496"/>
    </source>
</evidence>
<keyword evidence="3 5" id="KW-0533">Nickel</keyword>
<dbReference type="NCBIfam" id="NF009751">
    <property type="entry name" value="PRK13261.1-1"/>
    <property type="match status" value="1"/>
</dbReference>
<feature type="domain" description="UreE urease accessory N-terminal" evidence="6">
    <location>
        <begin position="1"/>
        <end position="64"/>
    </location>
</feature>
<keyword evidence="8" id="KW-1185">Reference proteome</keyword>
<dbReference type="HOGENOM" id="CLU_093757_2_0_6"/>
<comment type="similarity">
    <text evidence="5">Belongs to the UreE family.</text>
</comment>
<name>I3CDU8_9GAMM</name>
<organism evidence="7 8">
    <name type="scientific">Beggiatoa alba B18LD</name>
    <dbReference type="NCBI Taxonomy" id="395493"/>
    <lineage>
        <taxon>Bacteria</taxon>
        <taxon>Pseudomonadati</taxon>
        <taxon>Pseudomonadota</taxon>
        <taxon>Gammaproteobacteria</taxon>
        <taxon>Thiotrichales</taxon>
        <taxon>Thiotrichaceae</taxon>
        <taxon>Beggiatoa</taxon>
    </lineage>
</organism>
<dbReference type="RefSeq" id="WP_002684061.1">
    <property type="nucleotide sequence ID" value="NZ_JH600070.1"/>
</dbReference>
<dbReference type="SUPFAM" id="SSF69737">
    <property type="entry name" value="Urease metallochaperone UreE, C-terminal domain"/>
    <property type="match status" value="1"/>
</dbReference>
<keyword evidence="2 5" id="KW-0963">Cytoplasm</keyword>
<dbReference type="GO" id="GO:0065003">
    <property type="term" value="P:protein-containing complex assembly"/>
    <property type="evidence" value="ECO:0007669"/>
    <property type="project" value="InterPro"/>
</dbReference>
<dbReference type="STRING" id="395493.BegalDRAFT_0883"/>
<sequence length="147" mass="16625">MLKVLERLAYPQPASLFLSLSFDLRQKSRLCTQLNDGTAVLLDLPRGQILRGGDCLKAEDGRIIEVQAALEPVTHVEIVEPLLLARVCYHLGNRHIALQITSQWLRYQPDHVLDDMLRHFGLNVRVIDAPFEPEGGAYQTGHHHHAH</sequence>
<evidence type="ECO:0000256" key="5">
    <source>
        <dbReference type="HAMAP-Rule" id="MF_00822"/>
    </source>
</evidence>
<keyword evidence="4 5" id="KW-0143">Chaperone</keyword>
<dbReference type="Proteomes" id="UP000005744">
    <property type="component" value="Unassembled WGS sequence"/>
</dbReference>
<dbReference type="InterPro" id="IPR007864">
    <property type="entry name" value="UreE_C_dom"/>
</dbReference>
<dbReference type="AlphaFoldDB" id="I3CDU8"/>
<comment type="subcellular location">
    <subcellularLocation>
        <location evidence="1 5">Cytoplasm</location>
    </subcellularLocation>
</comment>
<dbReference type="CDD" id="cd00571">
    <property type="entry name" value="UreE"/>
    <property type="match status" value="1"/>
</dbReference>
<dbReference type="SUPFAM" id="SSF69287">
    <property type="entry name" value="Urease metallochaperone UreE, N-terminal domain"/>
    <property type="match status" value="1"/>
</dbReference>
<dbReference type="Gene3D" id="2.60.260.20">
    <property type="entry name" value="Urease metallochaperone UreE, N-terminal domain"/>
    <property type="match status" value="1"/>
</dbReference>
<gene>
    <name evidence="5" type="primary">ureE</name>
    <name evidence="7" type="ORF">BegalDRAFT_0883</name>
</gene>
<dbReference type="Pfam" id="PF05194">
    <property type="entry name" value="UreE_C"/>
    <property type="match status" value="1"/>
</dbReference>
<evidence type="ECO:0000313" key="8">
    <source>
        <dbReference type="Proteomes" id="UP000005744"/>
    </source>
</evidence>
<accession>I3CDU8</accession>
<proteinExistence type="inferred from homology"/>
<dbReference type="GO" id="GO:0016151">
    <property type="term" value="F:nickel cation binding"/>
    <property type="evidence" value="ECO:0007669"/>
    <property type="project" value="UniProtKB-UniRule"/>
</dbReference>
<dbReference type="SMART" id="SM00988">
    <property type="entry name" value="UreE_N"/>
    <property type="match status" value="1"/>
</dbReference>
<evidence type="ECO:0000313" key="7">
    <source>
        <dbReference type="EMBL" id="EIJ41791.1"/>
    </source>
</evidence>
<evidence type="ECO:0000259" key="6">
    <source>
        <dbReference type="SMART" id="SM00988"/>
    </source>
</evidence>
<dbReference type="InterPro" id="IPR036118">
    <property type="entry name" value="UreE_N_sf"/>
</dbReference>
<dbReference type="eggNOG" id="COG2371">
    <property type="taxonomic scope" value="Bacteria"/>
</dbReference>